<gene>
    <name evidence="1" type="ORF">OE88DRAFT_1561926</name>
</gene>
<protein>
    <recommendedName>
        <fullName evidence="3">Fungal-type protein kinase domain-containing protein</fullName>
    </recommendedName>
</protein>
<proteinExistence type="predicted"/>
<accession>A0A5C3NCE7</accession>
<dbReference type="STRING" id="5364.A0A5C3NCE7"/>
<evidence type="ECO:0000313" key="1">
    <source>
        <dbReference type="EMBL" id="TFK51561.1"/>
    </source>
</evidence>
<reference evidence="1 2" key="1">
    <citation type="journal article" date="2019" name="Nat. Ecol. Evol.">
        <title>Megaphylogeny resolves global patterns of mushroom evolution.</title>
        <authorList>
            <person name="Varga T."/>
            <person name="Krizsan K."/>
            <person name="Foldi C."/>
            <person name="Dima B."/>
            <person name="Sanchez-Garcia M."/>
            <person name="Sanchez-Ramirez S."/>
            <person name="Szollosi G.J."/>
            <person name="Szarkandi J.G."/>
            <person name="Papp V."/>
            <person name="Albert L."/>
            <person name="Andreopoulos W."/>
            <person name="Angelini C."/>
            <person name="Antonin V."/>
            <person name="Barry K.W."/>
            <person name="Bougher N.L."/>
            <person name="Buchanan P."/>
            <person name="Buyck B."/>
            <person name="Bense V."/>
            <person name="Catcheside P."/>
            <person name="Chovatia M."/>
            <person name="Cooper J."/>
            <person name="Damon W."/>
            <person name="Desjardin D."/>
            <person name="Finy P."/>
            <person name="Geml J."/>
            <person name="Haridas S."/>
            <person name="Hughes K."/>
            <person name="Justo A."/>
            <person name="Karasinski D."/>
            <person name="Kautmanova I."/>
            <person name="Kiss B."/>
            <person name="Kocsube S."/>
            <person name="Kotiranta H."/>
            <person name="LaButti K.M."/>
            <person name="Lechner B.E."/>
            <person name="Liimatainen K."/>
            <person name="Lipzen A."/>
            <person name="Lukacs Z."/>
            <person name="Mihaltcheva S."/>
            <person name="Morgado L.N."/>
            <person name="Niskanen T."/>
            <person name="Noordeloos M.E."/>
            <person name="Ohm R.A."/>
            <person name="Ortiz-Santana B."/>
            <person name="Ovrebo C."/>
            <person name="Racz N."/>
            <person name="Riley R."/>
            <person name="Savchenko A."/>
            <person name="Shiryaev A."/>
            <person name="Soop K."/>
            <person name="Spirin V."/>
            <person name="Szebenyi C."/>
            <person name="Tomsovsky M."/>
            <person name="Tulloss R.E."/>
            <person name="Uehling J."/>
            <person name="Grigoriev I.V."/>
            <person name="Vagvolgyi C."/>
            <person name="Papp T."/>
            <person name="Martin F.M."/>
            <person name="Miettinen O."/>
            <person name="Hibbett D.S."/>
            <person name="Nagy L.G."/>
        </authorList>
    </citation>
    <scope>NUCLEOTIDE SEQUENCE [LARGE SCALE GENOMIC DNA]</scope>
    <source>
        <strain evidence="1 2">OMC1185</strain>
    </source>
</reference>
<organism evidence="1 2">
    <name type="scientific">Heliocybe sulcata</name>
    <dbReference type="NCBI Taxonomy" id="5364"/>
    <lineage>
        <taxon>Eukaryota</taxon>
        <taxon>Fungi</taxon>
        <taxon>Dikarya</taxon>
        <taxon>Basidiomycota</taxon>
        <taxon>Agaricomycotina</taxon>
        <taxon>Agaricomycetes</taxon>
        <taxon>Gloeophyllales</taxon>
        <taxon>Gloeophyllaceae</taxon>
        <taxon>Heliocybe</taxon>
    </lineage>
</organism>
<dbReference type="AlphaFoldDB" id="A0A5C3NCE7"/>
<name>A0A5C3NCE7_9AGAM</name>
<sequence length="180" mass="20401">MAHALLTSFRSGKPVAHLYEYDVESFAYVGLWICARYDKGKVAVHDAYRDWTAAYDPKLIAGRKRDNLTDVLPSTDSHSGHFMAICQLAWQAEKAICKARRRRFGAQLGEQVEPAESPGVYFERLCRMLNETVEAMDPKYGEYIQRVAEVMMKDYKVPEELQHYLPALHAASTGAGQINN</sequence>
<dbReference type="Proteomes" id="UP000305948">
    <property type="component" value="Unassembled WGS sequence"/>
</dbReference>
<keyword evidence="2" id="KW-1185">Reference proteome</keyword>
<dbReference type="EMBL" id="ML213511">
    <property type="protein sequence ID" value="TFK51561.1"/>
    <property type="molecule type" value="Genomic_DNA"/>
</dbReference>
<dbReference type="OrthoDB" id="5569250at2759"/>
<evidence type="ECO:0008006" key="3">
    <source>
        <dbReference type="Google" id="ProtNLM"/>
    </source>
</evidence>
<evidence type="ECO:0000313" key="2">
    <source>
        <dbReference type="Proteomes" id="UP000305948"/>
    </source>
</evidence>